<dbReference type="Gene3D" id="3.100.10.20">
    <property type="entry name" value="CRISPR-associated endonuclease Cas1, N-terminal domain"/>
    <property type="match status" value="1"/>
</dbReference>
<evidence type="ECO:0000313" key="10">
    <source>
        <dbReference type="EMBL" id="QUL99737.1"/>
    </source>
</evidence>
<evidence type="ECO:0000256" key="2">
    <source>
        <dbReference type="ARBA" id="ARBA00022723"/>
    </source>
</evidence>
<keyword evidence="1 9" id="KW-0540">Nuclease</keyword>
<dbReference type="KEGG" id="fcz:IMF26_11140"/>
<dbReference type="Gene3D" id="1.20.120.920">
    <property type="entry name" value="CRISPR-associated endonuclease Cas1, C-terminal domain"/>
    <property type="match status" value="1"/>
</dbReference>
<comment type="function">
    <text evidence="9">CRISPR (clustered regularly interspaced short palindromic repeat), is an adaptive immune system that provides protection against mobile genetic elements (viruses, transposable elements and conjugative plasmids). CRISPR clusters contain spacers, sequences complementary to antecedent mobile elements, and target invading nucleic acids. CRISPR clusters are transcribed and processed into CRISPR RNA (crRNA). Acts as a dsDNA endonuclease. Involved in the integration of spacer DNA into the CRISPR cassette.</text>
</comment>
<keyword evidence="8 9" id="KW-0464">Manganese</keyword>
<dbReference type="InterPro" id="IPR042206">
    <property type="entry name" value="CRISPR-assoc_Cas1_C"/>
</dbReference>
<dbReference type="NCBIfam" id="TIGR00287">
    <property type="entry name" value="cas1"/>
    <property type="match status" value="1"/>
</dbReference>
<dbReference type="CDD" id="cd09722">
    <property type="entry name" value="Cas1_I-B"/>
    <property type="match status" value="1"/>
</dbReference>
<keyword evidence="7 9" id="KW-0238">DNA-binding</keyword>
<evidence type="ECO:0000256" key="8">
    <source>
        <dbReference type="ARBA" id="ARBA00023211"/>
    </source>
</evidence>
<dbReference type="EMBL" id="CP062796">
    <property type="protein sequence ID" value="QUL99737.1"/>
    <property type="molecule type" value="Genomic_DNA"/>
</dbReference>
<reference evidence="10" key="1">
    <citation type="submission" date="2020-10" db="EMBL/GenBank/DDBJ databases">
        <authorList>
            <person name="Kadnikov V."/>
            <person name="Beletsky A.V."/>
            <person name="Mardanov A.V."/>
            <person name="Karnachuk O.V."/>
            <person name="Ravin N.V."/>
        </authorList>
    </citation>
    <scope>NUCLEOTIDE SEQUENCE</scope>
    <source>
        <strain evidence="10">Bu02</strain>
    </source>
</reference>
<evidence type="ECO:0000256" key="9">
    <source>
        <dbReference type="HAMAP-Rule" id="MF_01470"/>
    </source>
</evidence>
<proteinExistence type="inferred from homology"/>
<evidence type="ECO:0000256" key="7">
    <source>
        <dbReference type="ARBA" id="ARBA00023125"/>
    </source>
</evidence>
<dbReference type="GO" id="GO:0046872">
    <property type="term" value="F:metal ion binding"/>
    <property type="evidence" value="ECO:0007669"/>
    <property type="project" value="UniProtKB-UniRule"/>
</dbReference>
<keyword evidence="6 9" id="KW-0051">Antiviral defense</keyword>
<dbReference type="PANTHER" id="PTHR43219:SF1">
    <property type="entry name" value="CRISPR-ASSOCIATED ENDONUCLEASE CAS1"/>
    <property type="match status" value="1"/>
</dbReference>
<dbReference type="GO" id="GO:0043571">
    <property type="term" value="P:maintenance of CRISPR repeat elements"/>
    <property type="evidence" value="ECO:0007669"/>
    <property type="project" value="UniProtKB-UniRule"/>
</dbReference>
<dbReference type="GO" id="GO:0003677">
    <property type="term" value="F:DNA binding"/>
    <property type="evidence" value="ECO:0007669"/>
    <property type="project" value="UniProtKB-KW"/>
</dbReference>
<comment type="subunit">
    <text evidence="9">Homodimer, forms a heterotetramer with a Cas2 homodimer.</text>
</comment>
<dbReference type="GO" id="GO:0051607">
    <property type="term" value="P:defense response to virus"/>
    <property type="evidence" value="ECO:0007669"/>
    <property type="project" value="UniProtKB-UniRule"/>
</dbReference>
<dbReference type="GO" id="GO:0016787">
    <property type="term" value="F:hydrolase activity"/>
    <property type="evidence" value="ECO:0007669"/>
    <property type="project" value="UniProtKB-KW"/>
</dbReference>
<dbReference type="Pfam" id="PF01867">
    <property type="entry name" value="Cas_Cas1"/>
    <property type="match status" value="1"/>
</dbReference>
<sequence>MMRTMFIFSDGEFKRKDNTVMFDMGDRKQYLPIHEVDEMLIFGEVSLNKRFLELCSQNEIILHFFNFHGYYTGSFYPREHLNSGYVLLKQAEHYLVPEKRMVLAKGFVSGAVKNIRQVLKYYENRGKNLRGTLEEIESLALHVKDVNSIDGLMAIEGNIRERYYKAFDEILQNEDFVFDVRTKRPPKNYLNTLISFGNSILYTIILSEIYKTHLDPRIGYLHATNFRRFSLNLDIAEIFKPIMVDRVIFTVVNEHMVTKDDFEKEGNGVFLKESGRKAFIGELMRKLETTISHREVGRSVSYRRLIRLELYKLEKHIMEEKQYTPFVASW</sequence>
<reference evidence="10" key="2">
    <citation type="journal article" date="2023" name="Biology">
        <title>Prokaryotic Life Associated with Coal-Fire Gas Vents Revealed by Metagenomics.</title>
        <authorList>
            <person name="Kadnikov V.V."/>
            <person name="Mardanov A.V."/>
            <person name="Beletsky A.V."/>
            <person name="Karnachuk O.V."/>
            <person name="Ravin N.V."/>
        </authorList>
    </citation>
    <scope>NUCLEOTIDE SEQUENCE</scope>
    <source>
        <strain evidence="10">Bu02</strain>
    </source>
</reference>
<feature type="binding site" evidence="9">
    <location>
        <position position="222"/>
    </location>
    <ligand>
        <name>Mn(2+)</name>
        <dbReference type="ChEBI" id="CHEBI:29035"/>
    </ligand>
</feature>
<name>A0AAT9LGP4_9FIRM</name>
<organism evidence="10">
    <name type="scientific">Candidatus Fermentithermobacillus carboniphilus</name>
    <dbReference type="NCBI Taxonomy" id="3085328"/>
    <lineage>
        <taxon>Bacteria</taxon>
        <taxon>Bacillati</taxon>
        <taxon>Bacillota</taxon>
        <taxon>Candidatus Fermentithermobacillia</taxon>
        <taxon>Candidatus Fermentithermobacillales</taxon>
        <taxon>Candidatus Fermentithermobacillaceae</taxon>
        <taxon>Candidatus Fermentithermobacillus</taxon>
    </lineage>
</organism>
<gene>
    <name evidence="10" type="primary">cas1b</name>
    <name evidence="9" type="synonym">cas1</name>
    <name evidence="10" type="ORF">IMF26_11140</name>
</gene>
<evidence type="ECO:0000256" key="4">
    <source>
        <dbReference type="ARBA" id="ARBA00022801"/>
    </source>
</evidence>
<feature type="binding site" evidence="9">
    <location>
        <position position="237"/>
    </location>
    <ligand>
        <name>Mn(2+)</name>
        <dbReference type="ChEBI" id="CHEBI:29035"/>
    </ligand>
</feature>
<comment type="similarity">
    <text evidence="9">Belongs to the CRISPR-associated endonuclease Cas1 family.</text>
</comment>
<dbReference type="EC" id="3.1.-.-" evidence="9"/>
<dbReference type="GO" id="GO:0004520">
    <property type="term" value="F:DNA endonuclease activity"/>
    <property type="evidence" value="ECO:0007669"/>
    <property type="project" value="InterPro"/>
</dbReference>
<protein>
    <recommendedName>
        <fullName evidence="9">CRISPR-associated endonuclease Cas1</fullName>
        <ecNumber evidence="9">3.1.-.-</ecNumber>
    </recommendedName>
</protein>
<comment type="cofactor">
    <cofactor evidence="9">
        <name>Mg(2+)</name>
        <dbReference type="ChEBI" id="CHEBI:18420"/>
    </cofactor>
    <cofactor evidence="9">
        <name>Mn(2+)</name>
        <dbReference type="ChEBI" id="CHEBI:29035"/>
    </cofactor>
</comment>
<dbReference type="NCBIfam" id="TIGR03641">
    <property type="entry name" value="cas1_HMARI"/>
    <property type="match status" value="1"/>
</dbReference>
<accession>A0AAT9LGP4</accession>
<dbReference type="InterPro" id="IPR019858">
    <property type="entry name" value="CRISPR-assoc_Cas1_HMARI/TNEAP"/>
</dbReference>
<feature type="binding site" evidence="9">
    <location>
        <position position="156"/>
    </location>
    <ligand>
        <name>Mn(2+)</name>
        <dbReference type="ChEBI" id="CHEBI:29035"/>
    </ligand>
</feature>
<keyword evidence="3 9" id="KW-0255">Endonuclease</keyword>
<keyword evidence="5 9" id="KW-0460">Magnesium</keyword>
<dbReference type="AlphaFoldDB" id="A0AAT9LGP4"/>
<dbReference type="HAMAP" id="MF_01470">
    <property type="entry name" value="Cas1"/>
    <property type="match status" value="1"/>
</dbReference>
<dbReference type="InterPro" id="IPR002729">
    <property type="entry name" value="CRISPR-assoc_Cas1"/>
</dbReference>
<evidence type="ECO:0000256" key="5">
    <source>
        <dbReference type="ARBA" id="ARBA00022842"/>
    </source>
</evidence>
<evidence type="ECO:0000256" key="1">
    <source>
        <dbReference type="ARBA" id="ARBA00022722"/>
    </source>
</evidence>
<evidence type="ECO:0000256" key="3">
    <source>
        <dbReference type="ARBA" id="ARBA00022759"/>
    </source>
</evidence>
<keyword evidence="2 9" id="KW-0479">Metal-binding</keyword>
<keyword evidence="4 9" id="KW-0378">Hydrolase</keyword>
<evidence type="ECO:0000256" key="6">
    <source>
        <dbReference type="ARBA" id="ARBA00023118"/>
    </source>
</evidence>
<dbReference type="PANTHER" id="PTHR43219">
    <property type="entry name" value="CRISPR-ASSOCIATED ENDONUCLEASE CAS1"/>
    <property type="match status" value="1"/>
</dbReference>
<dbReference type="InterPro" id="IPR042211">
    <property type="entry name" value="CRISPR-assoc_Cas1_N"/>
</dbReference>